<dbReference type="GO" id="GO:0007608">
    <property type="term" value="P:sensory perception of smell"/>
    <property type="evidence" value="ECO:0007669"/>
    <property type="project" value="TreeGrafter"/>
</dbReference>
<feature type="signal peptide" evidence="5">
    <location>
        <begin position="1"/>
        <end position="19"/>
    </location>
</feature>
<keyword evidence="4 5" id="KW-0732">Signal</keyword>
<dbReference type="PANTHER" id="PTHR11857">
    <property type="entry name" value="ODORANT BINDING PROTEIN-RELATED"/>
    <property type="match status" value="1"/>
</dbReference>
<sequence length="135" mass="15447">MHTFYILVTMATLVTLAVCQFPADMEKFHKACMDEAKVTEDELKQFFQNGMKADEAKENIKCHTKCLMQKQGIWKDGVFNADAKVKELMQMPKLKGHEAEITQAMNNCKNEKGANECDTAFKITMCLKEFRSKNP</sequence>
<feature type="chain" id="PRO_5009096581" evidence="5">
    <location>
        <begin position="20"/>
        <end position="135"/>
    </location>
</feature>
<comment type="subcellular location">
    <subcellularLocation>
        <location evidence="1">Secreted</location>
    </subcellularLocation>
</comment>
<evidence type="ECO:0000256" key="2">
    <source>
        <dbReference type="ARBA" id="ARBA00008098"/>
    </source>
</evidence>
<dbReference type="AlphaFoldDB" id="A0A1D6Y6J2"/>
<evidence type="ECO:0000313" key="6">
    <source>
        <dbReference type="EMBL" id="ALS40410.1"/>
    </source>
</evidence>
<evidence type="ECO:0000256" key="5">
    <source>
        <dbReference type="SAM" id="SignalP"/>
    </source>
</evidence>
<dbReference type="PANTHER" id="PTHR11857:SF43">
    <property type="entry name" value="GEO07291P1-RELATED"/>
    <property type="match status" value="1"/>
</dbReference>
<evidence type="ECO:0000256" key="3">
    <source>
        <dbReference type="ARBA" id="ARBA00022525"/>
    </source>
</evidence>
<dbReference type="CDD" id="cd23992">
    <property type="entry name" value="PBP_GOBP"/>
    <property type="match status" value="1"/>
</dbReference>
<protein>
    <submittedName>
        <fullName evidence="6">General odorant binding protein 56h-like protein</fullName>
    </submittedName>
</protein>
<proteinExistence type="evidence at transcript level"/>
<organism evidence="6">
    <name type="scientific">Zeugodacus tau</name>
    <name type="common">Fruit fly</name>
    <name type="synonym">Bactrocera tau</name>
    <dbReference type="NCBI Taxonomy" id="137263"/>
    <lineage>
        <taxon>Eukaryota</taxon>
        <taxon>Metazoa</taxon>
        <taxon>Ecdysozoa</taxon>
        <taxon>Arthropoda</taxon>
        <taxon>Hexapoda</taxon>
        <taxon>Insecta</taxon>
        <taxon>Pterygota</taxon>
        <taxon>Neoptera</taxon>
        <taxon>Endopterygota</taxon>
        <taxon>Diptera</taxon>
        <taxon>Brachycera</taxon>
        <taxon>Muscomorpha</taxon>
        <taxon>Tephritoidea</taxon>
        <taxon>Tephritidae</taxon>
        <taxon>Zeugodacus</taxon>
        <taxon>Zeugodacus</taxon>
    </lineage>
</organism>
<keyword evidence="3" id="KW-0964">Secreted</keyword>
<dbReference type="InterPro" id="IPR036728">
    <property type="entry name" value="PBP_GOBP_sf"/>
</dbReference>
<dbReference type="Pfam" id="PF01395">
    <property type="entry name" value="PBP_GOBP"/>
    <property type="match status" value="1"/>
</dbReference>
<dbReference type="GO" id="GO:0005549">
    <property type="term" value="F:odorant binding"/>
    <property type="evidence" value="ECO:0007669"/>
    <property type="project" value="InterPro"/>
</dbReference>
<name>A0A1D6Y6J2_ZEUTA</name>
<dbReference type="Gene3D" id="1.10.238.20">
    <property type="entry name" value="Pheromone/general odorant binding protein domain"/>
    <property type="match status" value="1"/>
</dbReference>
<dbReference type="SMART" id="SM00708">
    <property type="entry name" value="PhBP"/>
    <property type="match status" value="1"/>
</dbReference>
<evidence type="ECO:0000256" key="1">
    <source>
        <dbReference type="ARBA" id="ARBA00004613"/>
    </source>
</evidence>
<reference evidence="6" key="1">
    <citation type="submission" date="2015-09" db="EMBL/GenBank/DDBJ databases">
        <title>Cloning and prokaryotic expression of genes encoding odorant binding proteins from Bactrocera tau (Walker).</title>
        <authorList>
            <person name="Du Y.-G."/>
            <person name="Lai Z.-X."/>
            <person name="Chen Y.-K."/>
            <person name="Ji Q.-E."/>
        </authorList>
    </citation>
    <scope>NUCLEOTIDE SEQUENCE</scope>
</reference>
<accession>A0A1D6Y6J2</accession>
<dbReference type="EMBL" id="KT716307">
    <property type="protein sequence ID" value="ALS40410.1"/>
    <property type="molecule type" value="mRNA"/>
</dbReference>
<dbReference type="InterPro" id="IPR006170">
    <property type="entry name" value="PBP/GOBP"/>
</dbReference>
<dbReference type="GO" id="GO:0005615">
    <property type="term" value="C:extracellular space"/>
    <property type="evidence" value="ECO:0007669"/>
    <property type="project" value="TreeGrafter"/>
</dbReference>
<gene>
    <name evidence="6" type="primary">OBP6</name>
</gene>
<evidence type="ECO:0000256" key="4">
    <source>
        <dbReference type="ARBA" id="ARBA00022729"/>
    </source>
</evidence>
<dbReference type="SUPFAM" id="SSF47565">
    <property type="entry name" value="Insect pheromone/odorant-binding proteins"/>
    <property type="match status" value="1"/>
</dbReference>
<comment type="similarity">
    <text evidence="2">Belongs to the PBP/GOBP family.</text>
</comment>